<keyword evidence="2" id="KW-0540">Nuclease</keyword>
<keyword evidence="2" id="KW-0378">Hydrolase</keyword>
<dbReference type="CDD" id="cd00085">
    <property type="entry name" value="HNHc"/>
    <property type="match status" value="1"/>
</dbReference>
<dbReference type="InterPro" id="IPR003615">
    <property type="entry name" value="HNH_nuc"/>
</dbReference>
<dbReference type="RefSeq" id="WP_150079516.1">
    <property type="nucleotide sequence ID" value="NZ_VWOX01000023.1"/>
</dbReference>
<dbReference type="Proteomes" id="UP000324479">
    <property type="component" value="Unassembled WGS sequence"/>
</dbReference>
<sequence>MVDTSPYRSFVTARAGGACEYCRLVEAGCGVTFHIEHIVPICRQGCTTLSNLALSCPGCNLAKAGRVTAQLFGGAESPLFNPRDYDPARLGWHLHFTLDRTSGVIAGRSAIGEVTVTTLDMNSSRRLFARKLQLKAGLIS</sequence>
<dbReference type="GO" id="GO:0003676">
    <property type="term" value="F:nucleic acid binding"/>
    <property type="evidence" value="ECO:0007669"/>
    <property type="project" value="InterPro"/>
</dbReference>
<evidence type="ECO:0000259" key="1">
    <source>
        <dbReference type="SMART" id="SM00507"/>
    </source>
</evidence>
<dbReference type="EMBL" id="VWOX01000023">
    <property type="protein sequence ID" value="KAA5539003.1"/>
    <property type="molecule type" value="Genomic_DNA"/>
</dbReference>
<dbReference type="GO" id="GO:0004519">
    <property type="term" value="F:endonuclease activity"/>
    <property type="evidence" value="ECO:0007669"/>
    <property type="project" value="UniProtKB-KW"/>
</dbReference>
<name>A0A5M6CVD4_9BACT</name>
<keyword evidence="3" id="KW-1185">Reference proteome</keyword>
<dbReference type="Pfam" id="PF01844">
    <property type="entry name" value="HNH"/>
    <property type="match status" value="1"/>
</dbReference>
<evidence type="ECO:0000313" key="2">
    <source>
        <dbReference type="EMBL" id="KAA5539003.1"/>
    </source>
</evidence>
<keyword evidence="2" id="KW-0255">Endonuclease</keyword>
<reference evidence="2 3" key="1">
    <citation type="submission" date="2019-08" db="EMBL/GenBank/DDBJ databases">
        <authorList>
            <person name="Dhanesh K."/>
            <person name="Kumar G."/>
            <person name="Sasikala C."/>
            <person name="Venkata Ramana C."/>
        </authorList>
    </citation>
    <scope>NUCLEOTIDE SEQUENCE [LARGE SCALE GENOMIC DNA]</scope>
    <source>
        <strain evidence="2 3">JC645</strain>
    </source>
</reference>
<dbReference type="GO" id="GO:0008270">
    <property type="term" value="F:zinc ion binding"/>
    <property type="evidence" value="ECO:0007669"/>
    <property type="project" value="InterPro"/>
</dbReference>
<feature type="domain" description="HNH nuclease" evidence="1">
    <location>
        <begin position="6"/>
        <end position="61"/>
    </location>
</feature>
<dbReference type="InterPro" id="IPR002711">
    <property type="entry name" value="HNH"/>
</dbReference>
<dbReference type="Gene3D" id="1.10.30.50">
    <property type="match status" value="1"/>
</dbReference>
<evidence type="ECO:0000313" key="3">
    <source>
        <dbReference type="Proteomes" id="UP000324479"/>
    </source>
</evidence>
<protein>
    <submittedName>
        <fullName evidence="2">HNH endonuclease</fullName>
    </submittedName>
</protein>
<dbReference type="SMART" id="SM00507">
    <property type="entry name" value="HNHc"/>
    <property type="match status" value="1"/>
</dbReference>
<proteinExistence type="predicted"/>
<organism evidence="2 3">
    <name type="scientific">Roseiconus nitratireducens</name>
    <dbReference type="NCBI Taxonomy" id="2605748"/>
    <lineage>
        <taxon>Bacteria</taxon>
        <taxon>Pseudomonadati</taxon>
        <taxon>Planctomycetota</taxon>
        <taxon>Planctomycetia</taxon>
        <taxon>Pirellulales</taxon>
        <taxon>Pirellulaceae</taxon>
        <taxon>Roseiconus</taxon>
    </lineage>
</organism>
<accession>A0A5M6CVD4</accession>
<dbReference type="AlphaFoldDB" id="A0A5M6CVD4"/>
<gene>
    <name evidence="2" type="ORF">FYK55_25750</name>
</gene>
<comment type="caution">
    <text evidence="2">The sequence shown here is derived from an EMBL/GenBank/DDBJ whole genome shotgun (WGS) entry which is preliminary data.</text>
</comment>